<dbReference type="Proteomes" id="UP000594042">
    <property type="component" value="Chromosome"/>
</dbReference>
<evidence type="ECO:0000256" key="7">
    <source>
        <dbReference type="ARBA" id="ARBA00022967"/>
    </source>
</evidence>
<comment type="subcellular location">
    <subcellularLocation>
        <location evidence="11 12">Cell membrane</location>
        <topology evidence="11 12">Multi-pass membrane protein</topology>
    </subcellularLocation>
    <subcellularLocation>
        <location evidence="1">Membrane</location>
        <topology evidence="1">Multi-pass membrane protein</topology>
    </subcellularLocation>
</comment>
<comment type="subunit">
    <text evidence="11">NDH-1 is composed of 14 different subunits. Subunits NuoA, H, J, K, L, M, N constitute the membrane sector of the complex.</text>
</comment>
<evidence type="ECO:0000256" key="3">
    <source>
        <dbReference type="ARBA" id="ARBA00022448"/>
    </source>
</evidence>
<evidence type="ECO:0000256" key="1">
    <source>
        <dbReference type="ARBA" id="ARBA00004141"/>
    </source>
</evidence>
<dbReference type="EMBL" id="AP023322">
    <property type="protein sequence ID" value="BCI63408.1"/>
    <property type="molecule type" value="Genomic_DNA"/>
</dbReference>
<comment type="similarity">
    <text evidence="2 11 12">Belongs to the complex I subunit 3 family.</text>
</comment>
<evidence type="ECO:0000256" key="5">
    <source>
        <dbReference type="ARBA" id="ARBA00022692"/>
    </source>
</evidence>
<evidence type="ECO:0000256" key="12">
    <source>
        <dbReference type="RuleBase" id="RU003639"/>
    </source>
</evidence>
<evidence type="ECO:0000256" key="11">
    <source>
        <dbReference type="HAMAP-Rule" id="MF_01394"/>
    </source>
</evidence>
<dbReference type="InterPro" id="IPR000440">
    <property type="entry name" value="NADH_UbQ/plastoQ_OxRdtase_su3"/>
</dbReference>
<dbReference type="AlphaFoldDB" id="A0A7G1HYX5"/>
<keyword evidence="8 11" id="KW-1133">Transmembrane helix</keyword>
<feature type="transmembrane region" description="Helical" evidence="11">
    <location>
        <begin position="56"/>
        <end position="81"/>
    </location>
</feature>
<dbReference type="PANTHER" id="PTHR11058">
    <property type="entry name" value="NADH-UBIQUINONE OXIDOREDUCTASE CHAIN 3"/>
    <property type="match status" value="1"/>
</dbReference>
<keyword evidence="4 11" id="KW-1003">Cell membrane</keyword>
<reference evidence="14" key="1">
    <citation type="submission" date="2020-07" db="EMBL/GenBank/DDBJ databases">
        <title>Complete genome sequencing of Coprobacter sp. strain 2CBH44.</title>
        <authorList>
            <person name="Sakamoto M."/>
            <person name="Murakami T."/>
            <person name="Mori H."/>
        </authorList>
    </citation>
    <scope>NUCLEOTIDE SEQUENCE [LARGE SCALE GENOMIC DNA]</scope>
    <source>
        <strain evidence="14">2CBH44</strain>
    </source>
</reference>
<dbReference type="KEGG" id="copr:Cop2CBH44_17610"/>
<dbReference type="GO" id="GO:0050136">
    <property type="term" value="F:NADH dehydrogenase (quinone) (non-electrogenic) activity"/>
    <property type="evidence" value="ECO:0007669"/>
    <property type="project" value="UniProtKB-UniRule"/>
</dbReference>
<dbReference type="GO" id="GO:0048038">
    <property type="term" value="F:quinone binding"/>
    <property type="evidence" value="ECO:0007669"/>
    <property type="project" value="UniProtKB-KW"/>
</dbReference>
<evidence type="ECO:0000256" key="6">
    <source>
        <dbReference type="ARBA" id="ARBA00022719"/>
    </source>
</evidence>
<comment type="catalytic activity">
    <reaction evidence="11 12">
        <text>a quinone + NADH + 5 H(+)(in) = a quinol + NAD(+) + 4 H(+)(out)</text>
        <dbReference type="Rhea" id="RHEA:57888"/>
        <dbReference type="ChEBI" id="CHEBI:15378"/>
        <dbReference type="ChEBI" id="CHEBI:24646"/>
        <dbReference type="ChEBI" id="CHEBI:57540"/>
        <dbReference type="ChEBI" id="CHEBI:57945"/>
        <dbReference type="ChEBI" id="CHEBI:132124"/>
    </reaction>
</comment>
<dbReference type="EC" id="7.1.1.-" evidence="11"/>
<dbReference type="PANTHER" id="PTHR11058:SF22">
    <property type="entry name" value="NADH-QUINONE OXIDOREDUCTASE SUBUNIT A"/>
    <property type="match status" value="1"/>
</dbReference>
<protein>
    <recommendedName>
        <fullName evidence="11">NADH-quinone oxidoreductase subunit A</fullName>
        <ecNumber evidence="11">7.1.1.-</ecNumber>
    </recommendedName>
    <alternativeName>
        <fullName evidence="11">NADH dehydrogenase I subunit A</fullName>
    </alternativeName>
    <alternativeName>
        <fullName evidence="11">NDH-1 subunit A</fullName>
    </alternativeName>
    <alternativeName>
        <fullName evidence="11">NUO1</fullName>
    </alternativeName>
</protein>
<keyword evidence="9 11" id="KW-0520">NAD</keyword>
<feature type="transmembrane region" description="Helical" evidence="11">
    <location>
        <begin position="6"/>
        <end position="27"/>
    </location>
</feature>
<dbReference type="Gene3D" id="1.20.58.1610">
    <property type="entry name" value="NADH:ubiquinone/plastoquinone oxidoreductase, chain 3"/>
    <property type="match status" value="1"/>
</dbReference>
<dbReference type="GO" id="GO:0030964">
    <property type="term" value="C:NADH dehydrogenase complex"/>
    <property type="evidence" value="ECO:0007669"/>
    <property type="project" value="TreeGrafter"/>
</dbReference>
<keyword evidence="14" id="KW-1185">Reference proteome</keyword>
<comment type="function">
    <text evidence="11">NDH-1 shuttles electrons from NADH, via FMN and iron-sulfur (Fe-S) centers, to quinones in the respiratory chain. The immediate electron acceptor for the enzyme in this species is believed to be a menaquinone. Couples the redox reaction to proton translocation (for every two electrons transferred, four hydrogen ions are translocated across the cytoplasmic membrane), and thus conserves the redox energy in a proton gradient.</text>
</comment>
<accession>A0A7G1HYX5</accession>
<dbReference type="RefSeq" id="WP_021930624.1">
    <property type="nucleotide sequence ID" value="NZ_AP023322.1"/>
</dbReference>
<evidence type="ECO:0000256" key="8">
    <source>
        <dbReference type="ARBA" id="ARBA00022989"/>
    </source>
</evidence>
<dbReference type="HAMAP" id="MF_01394">
    <property type="entry name" value="NDH1_NuoA"/>
    <property type="match status" value="1"/>
</dbReference>
<feature type="transmembrane region" description="Helical" evidence="11">
    <location>
        <begin position="87"/>
        <end position="108"/>
    </location>
</feature>
<name>A0A7G1HYX5_9BACT</name>
<evidence type="ECO:0000256" key="9">
    <source>
        <dbReference type="ARBA" id="ARBA00023027"/>
    </source>
</evidence>
<dbReference type="InterPro" id="IPR023043">
    <property type="entry name" value="NAD(P)H_OxRDtase_bac/plastid"/>
</dbReference>
<evidence type="ECO:0000256" key="10">
    <source>
        <dbReference type="ARBA" id="ARBA00023136"/>
    </source>
</evidence>
<sequence length="116" mass="12974">MNSALFVVVFITGLALVAAALWIAGLISPRSFNPQKGEAYECGIPTRGTSWMQFKVGYYLFAILFLMFDVETVFLFPWAVIVRDLGVSGLINILFFMVILVLGLAYAWKKGALEWK</sequence>
<evidence type="ECO:0000313" key="13">
    <source>
        <dbReference type="EMBL" id="BCI63408.1"/>
    </source>
</evidence>
<evidence type="ECO:0000256" key="4">
    <source>
        <dbReference type="ARBA" id="ARBA00022475"/>
    </source>
</evidence>
<keyword evidence="10 11" id="KW-0472">Membrane</keyword>
<dbReference type="GO" id="GO:0008137">
    <property type="term" value="F:NADH dehydrogenase (ubiquinone) activity"/>
    <property type="evidence" value="ECO:0007669"/>
    <property type="project" value="InterPro"/>
</dbReference>
<evidence type="ECO:0000256" key="2">
    <source>
        <dbReference type="ARBA" id="ARBA00008472"/>
    </source>
</evidence>
<gene>
    <name evidence="11 13" type="primary">nuoA</name>
    <name evidence="13" type="ORF">Cop2CBH44_17610</name>
</gene>
<organism evidence="13 14">
    <name type="scientific">Coprobacter secundus subsp. similis</name>
    <dbReference type="NCBI Taxonomy" id="2751153"/>
    <lineage>
        <taxon>Bacteria</taxon>
        <taxon>Pseudomonadati</taxon>
        <taxon>Bacteroidota</taxon>
        <taxon>Bacteroidia</taxon>
        <taxon>Bacteroidales</taxon>
        <taxon>Barnesiellaceae</taxon>
        <taxon>Coprobacter</taxon>
    </lineage>
</organism>
<keyword evidence="3 11" id="KW-0813">Transport</keyword>
<dbReference type="GO" id="GO:0005886">
    <property type="term" value="C:plasma membrane"/>
    <property type="evidence" value="ECO:0007669"/>
    <property type="project" value="UniProtKB-SubCell"/>
</dbReference>
<keyword evidence="5 11" id="KW-0812">Transmembrane</keyword>
<dbReference type="Pfam" id="PF00507">
    <property type="entry name" value="Oxidored_q4"/>
    <property type="match status" value="1"/>
</dbReference>
<proteinExistence type="inferred from homology"/>
<keyword evidence="6 11" id="KW-0874">Quinone</keyword>
<keyword evidence="7 11" id="KW-1278">Translocase</keyword>
<evidence type="ECO:0000313" key="14">
    <source>
        <dbReference type="Proteomes" id="UP000594042"/>
    </source>
</evidence>
<dbReference type="InterPro" id="IPR038430">
    <property type="entry name" value="NDAH_ubi_oxred_su3_sf"/>
</dbReference>